<sequence>MQRQRRKRCLDKPMKRWTLQEEGRILDFIMANQPMEVPTARVYYTTLINNWNWTVEPNLIRHKVKNMKKVYYKMLAWRQQAIETGDYDDDMIREFLKRRCPHFNKLQQLFSEDIKAKQAIASTRSYQMEEDLSLNHLDNADSAEEDAVMDGLKIEIEESDSPPSEEMPQFYRSGESTDPLRNQDSPETTELKKEHYSLQWMKLEIEKERLTIVREKIALQREQNQEEARYKILQLEQQERMKKLQIEKDAEVKMFELKLKYKAEPKPEM</sequence>
<feature type="region of interest" description="Disordered" evidence="1">
    <location>
        <begin position="155"/>
        <end position="193"/>
    </location>
</feature>
<keyword evidence="3" id="KW-1185">Reference proteome</keyword>
<organism evidence="2 3">
    <name type="scientific">Phlebotomus papatasi</name>
    <name type="common">Sandfly</name>
    <dbReference type="NCBI Taxonomy" id="29031"/>
    <lineage>
        <taxon>Eukaryota</taxon>
        <taxon>Metazoa</taxon>
        <taxon>Ecdysozoa</taxon>
        <taxon>Arthropoda</taxon>
        <taxon>Hexapoda</taxon>
        <taxon>Insecta</taxon>
        <taxon>Pterygota</taxon>
        <taxon>Neoptera</taxon>
        <taxon>Endopterygota</taxon>
        <taxon>Diptera</taxon>
        <taxon>Nematocera</taxon>
        <taxon>Psychodoidea</taxon>
        <taxon>Psychodidae</taxon>
        <taxon>Phlebotomus</taxon>
        <taxon>Phlebotomus</taxon>
    </lineage>
</organism>
<protein>
    <recommendedName>
        <fullName evidence="4">Myb/SANT-like DNA-binding domain-containing protein</fullName>
    </recommendedName>
</protein>
<evidence type="ECO:0008006" key="4">
    <source>
        <dbReference type="Google" id="ProtNLM"/>
    </source>
</evidence>
<proteinExistence type="predicted"/>
<evidence type="ECO:0000256" key="1">
    <source>
        <dbReference type="SAM" id="MobiDB-lite"/>
    </source>
</evidence>
<name>A0A1B0DA41_PHLPP</name>
<evidence type="ECO:0000313" key="3">
    <source>
        <dbReference type="Proteomes" id="UP000092462"/>
    </source>
</evidence>
<evidence type="ECO:0000313" key="2">
    <source>
        <dbReference type="EnsemblMetazoa" id="PPAI004546-PA"/>
    </source>
</evidence>
<dbReference type="VEuPathDB" id="VectorBase:PPAI004546"/>
<accession>A0A1B0DA41</accession>
<feature type="compositionally biased region" description="Polar residues" evidence="1">
    <location>
        <begin position="174"/>
        <end position="188"/>
    </location>
</feature>
<dbReference type="Proteomes" id="UP000092462">
    <property type="component" value="Unassembled WGS sequence"/>
</dbReference>
<dbReference type="EMBL" id="AJVK01028798">
    <property type="status" value="NOT_ANNOTATED_CDS"/>
    <property type="molecule type" value="Genomic_DNA"/>
</dbReference>
<dbReference type="AlphaFoldDB" id="A0A1B0DA41"/>
<dbReference type="EnsemblMetazoa" id="PPAI004546-RA">
    <property type="protein sequence ID" value="PPAI004546-PA"/>
    <property type="gene ID" value="PPAI004546"/>
</dbReference>
<dbReference type="VEuPathDB" id="VectorBase:PPAPM1_009829"/>
<reference evidence="2" key="1">
    <citation type="submission" date="2022-08" db="UniProtKB">
        <authorList>
            <consortium name="EnsemblMetazoa"/>
        </authorList>
    </citation>
    <scope>IDENTIFICATION</scope>
    <source>
        <strain evidence="2">Israel</strain>
    </source>
</reference>